<dbReference type="AlphaFoldDB" id="A0A0B5ASB3"/>
<reference evidence="1 2" key="1">
    <citation type="submission" date="2014-08" db="EMBL/GenBank/DDBJ databases">
        <title>Complete genome of a marine bacteria Jeotgalibacillus malaysiensis.</title>
        <authorList>
            <person name="Yaakop A.S."/>
            <person name="Chan K.-G."/>
            <person name="Goh K.M."/>
        </authorList>
    </citation>
    <scope>NUCLEOTIDE SEQUENCE [LARGE SCALE GENOMIC DNA]</scope>
    <source>
        <strain evidence="1 2">D5</strain>
        <plasmid evidence="2">Plasmid</plasmid>
    </source>
</reference>
<keyword evidence="2" id="KW-1185">Reference proteome</keyword>
<keyword evidence="1" id="KW-0614">Plasmid</keyword>
<evidence type="ECO:0000313" key="2">
    <source>
        <dbReference type="Proteomes" id="UP000031449"/>
    </source>
</evidence>
<accession>A0A0B5ASB3</accession>
<gene>
    <name evidence="1" type="ORF">JMA_38120</name>
</gene>
<dbReference type="KEGG" id="jeo:JMA_38120"/>
<dbReference type="BioCyc" id="JESP1508404:G14D9-13096-MONOMER"/>
<dbReference type="Proteomes" id="UP000031449">
    <property type="component" value="Plasmid unnamed"/>
</dbReference>
<dbReference type="HOGENOM" id="CLU_749597_0_0_9"/>
<evidence type="ECO:0000313" key="1">
    <source>
        <dbReference type="EMBL" id="AJD93130.1"/>
    </source>
</evidence>
<protein>
    <submittedName>
        <fullName evidence="1">Uncharacterized protein</fullName>
    </submittedName>
</protein>
<dbReference type="OrthoDB" id="2536029at2"/>
<dbReference type="EMBL" id="CP009417">
    <property type="protein sequence ID" value="AJD93130.1"/>
    <property type="molecule type" value="Genomic_DNA"/>
</dbReference>
<geneLocation type="plasmid" evidence="2"/>
<organism evidence="1 2">
    <name type="scientific">Jeotgalibacillus malaysiensis</name>
    <dbReference type="NCBI Taxonomy" id="1508404"/>
    <lineage>
        <taxon>Bacteria</taxon>
        <taxon>Bacillati</taxon>
        <taxon>Bacillota</taxon>
        <taxon>Bacilli</taxon>
        <taxon>Bacillales</taxon>
        <taxon>Caryophanaceae</taxon>
        <taxon>Jeotgalibacillus</taxon>
    </lineage>
</organism>
<sequence>MNASLHIPAKLKVGFQERGDTYTGKLAYVIPMNEKGKVRKEKSFESWRDHNYVPEEYENEPMSGFVLNKKAGGYATGWNHRKTYIRVYDPRGFEVEISVENHLYILEHTNSIVGKGLEGEFVYSWSGKNLVLLPVNAPEYVAVKKEEEMIETQGFLTSKKLKVGATYKTLDDSILVYLGKYDEYRYDWRNYYRAIKKSKPTFHFCEIRTDRFKELDYKIHRYPTISKKLTEVIDESEHPLLSDMMETLEGEREFSPIALGRTAVTPVSFDEFILGFGRTDFQKVVAKNGQAYFVYNGREMREIHFLSSTPHFKSRVKNMYEGEVYDVKTLEEIYELLEPCVVCYHLQNGRLYEKRVETFNPNTVKKKKR</sequence>
<name>A0A0B5ASB3_9BACL</name>
<proteinExistence type="predicted"/>